<keyword evidence="3" id="KW-0560">Oxidoreductase</keyword>
<dbReference type="Gene3D" id="3.40.50.720">
    <property type="entry name" value="NAD(P)-binding Rossmann-like Domain"/>
    <property type="match status" value="2"/>
</dbReference>
<dbReference type="PANTHER" id="PTHR47706">
    <property type="entry name" value="NMRA-LIKE FAMILY PROTEIN"/>
    <property type="match status" value="1"/>
</dbReference>
<evidence type="ECO:0000256" key="3">
    <source>
        <dbReference type="ARBA" id="ARBA00023002"/>
    </source>
</evidence>
<dbReference type="InterPro" id="IPR008030">
    <property type="entry name" value="NmrA-like"/>
</dbReference>
<evidence type="ECO:0000256" key="1">
    <source>
        <dbReference type="ARBA" id="ARBA00005725"/>
    </source>
</evidence>
<accession>A0AA38RHP4</accession>
<sequence>MVKIAVAGGTGQVAREVIDALVAAKKHEITILSRSASSEEITTPGIRWLVVNYSDKGVNRFAPSEYASAGTVHMPWWAGKEEIRKYLRKVNENRKVLEYTLFQPGLFLDYLASPYKTARHVAPLDTVFDFQNRRAIIVDGHEDAIMTLTTAADLAAVVARAVDYEGEWPEIGGISGNRVTFSRVIEIGEKIRGGPFTIDKVKLQDLEAGVLKTSWALTKKHGAIAEEQASGFFTAVPIGMLLSSVEGAWDVSDELNQLFADYKFEEIDAFLTKVWDGKP</sequence>
<dbReference type="AlphaFoldDB" id="A0AA38RHP4"/>
<dbReference type="Proteomes" id="UP001174694">
    <property type="component" value="Unassembled WGS sequence"/>
</dbReference>
<keyword evidence="6" id="KW-1185">Reference proteome</keyword>
<name>A0AA38RHP4_9PEZI</name>
<organism evidence="5 6">
    <name type="scientific">Pleurostoma richardsiae</name>
    <dbReference type="NCBI Taxonomy" id="41990"/>
    <lineage>
        <taxon>Eukaryota</taxon>
        <taxon>Fungi</taxon>
        <taxon>Dikarya</taxon>
        <taxon>Ascomycota</taxon>
        <taxon>Pezizomycotina</taxon>
        <taxon>Sordariomycetes</taxon>
        <taxon>Sordariomycetidae</taxon>
        <taxon>Calosphaeriales</taxon>
        <taxon>Pleurostomataceae</taxon>
        <taxon>Pleurostoma</taxon>
    </lineage>
</organism>
<dbReference type="GO" id="GO:0016491">
    <property type="term" value="F:oxidoreductase activity"/>
    <property type="evidence" value="ECO:0007669"/>
    <property type="project" value="UniProtKB-KW"/>
</dbReference>
<evidence type="ECO:0000313" key="6">
    <source>
        <dbReference type="Proteomes" id="UP001174694"/>
    </source>
</evidence>
<dbReference type="InterPro" id="IPR036291">
    <property type="entry name" value="NAD(P)-bd_dom_sf"/>
</dbReference>
<dbReference type="SUPFAM" id="SSF51735">
    <property type="entry name" value="NAD(P)-binding Rossmann-fold domains"/>
    <property type="match status" value="1"/>
</dbReference>
<dbReference type="InterPro" id="IPR051609">
    <property type="entry name" value="NmrA/Isoflavone_reductase-like"/>
</dbReference>
<feature type="domain" description="NmrA-like" evidence="4">
    <location>
        <begin position="56"/>
        <end position="208"/>
    </location>
</feature>
<evidence type="ECO:0000256" key="2">
    <source>
        <dbReference type="ARBA" id="ARBA00022857"/>
    </source>
</evidence>
<evidence type="ECO:0000259" key="4">
    <source>
        <dbReference type="Pfam" id="PF05368"/>
    </source>
</evidence>
<comment type="caution">
    <text evidence="5">The sequence shown here is derived from an EMBL/GenBank/DDBJ whole genome shotgun (WGS) entry which is preliminary data.</text>
</comment>
<reference evidence="5" key="1">
    <citation type="submission" date="2022-07" db="EMBL/GenBank/DDBJ databases">
        <title>Fungi with potential for degradation of polypropylene.</title>
        <authorList>
            <person name="Gostincar C."/>
        </authorList>
    </citation>
    <scope>NUCLEOTIDE SEQUENCE</scope>
    <source>
        <strain evidence="5">EXF-13308</strain>
    </source>
</reference>
<gene>
    <name evidence="5" type="ORF">NKR23_g4868</name>
</gene>
<dbReference type="Pfam" id="PF05368">
    <property type="entry name" value="NmrA"/>
    <property type="match status" value="1"/>
</dbReference>
<comment type="similarity">
    <text evidence="1">Belongs to the NmrA-type oxidoreductase family. Isoflavone reductase subfamily.</text>
</comment>
<dbReference type="EMBL" id="JANBVO010000012">
    <property type="protein sequence ID" value="KAJ9148506.1"/>
    <property type="molecule type" value="Genomic_DNA"/>
</dbReference>
<proteinExistence type="inferred from homology"/>
<protein>
    <submittedName>
        <fullName evidence="5">NAD(P)-binding protein</fullName>
    </submittedName>
</protein>
<dbReference type="PANTHER" id="PTHR47706:SF4">
    <property type="entry name" value="NMRA-LIKE DOMAIN-CONTAINING PROTEIN"/>
    <property type="match status" value="1"/>
</dbReference>
<evidence type="ECO:0000313" key="5">
    <source>
        <dbReference type="EMBL" id="KAJ9148506.1"/>
    </source>
</evidence>
<keyword evidence="2" id="KW-0521">NADP</keyword>